<comment type="cofactor">
    <cofactor evidence="2">
        <name>Mn(2+)</name>
        <dbReference type="ChEBI" id="CHEBI:29035"/>
    </cofactor>
</comment>
<keyword evidence="6 13" id="KW-0432">Leucine biosynthesis</keyword>
<feature type="binding site" evidence="13">
    <location>
        <position position="96"/>
    </location>
    <ligand>
        <name>substrate</name>
    </ligand>
</feature>
<protein>
    <recommendedName>
        <fullName evidence="13">3-isopropylmalate dehydrogenase</fullName>
        <ecNumber evidence="13">1.1.1.85</ecNumber>
    </recommendedName>
    <alternativeName>
        <fullName evidence="13">3-IPM-DH</fullName>
    </alternativeName>
    <alternativeName>
        <fullName evidence="13">Beta-IPM dehydrogenase</fullName>
        <shortName evidence="13">IMDH</shortName>
    </alternativeName>
</protein>
<feature type="binding site" evidence="13">
    <location>
        <position position="134"/>
    </location>
    <ligand>
        <name>substrate</name>
    </ligand>
</feature>
<dbReference type="NCBIfam" id="TIGR00169">
    <property type="entry name" value="leuB"/>
    <property type="match status" value="1"/>
</dbReference>
<reference evidence="16 17" key="1">
    <citation type="submission" date="2023-06" db="EMBL/GenBank/DDBJ databases">
        <title>Five Gram-positive bacteria isolated from mangrove sediments in Shenzhen, Guangdong, China.</title>
        <authorList>
            <person name="Yu S."/>
            <person name="Zheng W."/>
            <person name="Huang Y."/>
        </authorList>
    </citation>
    <scope>NUCLEOTIDE SEQUENCE [LARGE SCALE GENOMIC DNA]</scope>
    <source>
        <strain evidence="16 17">SaN35-3</strain>
    </source>
</reference>
<gene>
    <name evidence="13 16" type="primary">leuB</name>
    <name evidence="16" type="ORF">LC087_08485</name>
</gene>
<dbReference type="SUPFAM" id="SSF53659">
    <property type="entry name" value="Isocitrate/Isopropylmalate dehydrogenase-like"/>
    <property type="match status" value="1"/>
</dbReference>
<feature type="binding site" evidence="13">
    <location>
        <position position="251"/>
    </location>
    <ligand>
        <name>Mg(2+)</name>
        <dbReference type="ChEBI" id="CHEBI:18420"/>
    </ligand>
</feature>
<keyword evidence="12 13" id="KW-0100">Branched-chain amino acid biosynthesis</keyword>
<dbReference type="InterPro" id="IPR019818">
    <property type="entry name" value="IsoCit/isopropylmalate_DH_CS"/>
</dbReference>
<keyword evidence="7 13" id="KW-0028">Amino-acid biosynthesis</keyword>
<dbReference type="HAMAP" id="MF_01033">
    <property type="entry name" value="LeuB_type1"/>
    <property type="match status" value="1"/>
</dbReference>
<proteinExistence type="inferred from homology"/>
<keyword evidence="10 13" id="KW-0560">Oxidoreductase</keyword>
<dbReference type="InterPro" id="IPR004429">
    <property type="entry name" value="Isopropylmalate_DH"/>
</dbReference>
<evidence type="ECO:0000256" key="6">
    <source>
        <dbReference type="ARBA" id="ARBA00022430"/>
    </source>
</evidence>
<evidence type="ECO:0000256" key="12">
    <source>
        <dbReference type="ARBA" id="ARBA00023304"/>
    </source>
</evidence>
<comment type="subunit">
    <text evidence="5 13 14">Homodimer.</text>
</comment>
<evidence type="ECO:0000256" key="1">
    <source>
        <dbReference type="ARBA" id="ARBA00000624"/>
    </source>
</evidence>
<feature type="domain" description="Isopropylmalate dehydrogenase-like" evidence="15">
    <location>
        <begin position="4"/>
        <end position="352"/>
    </location>
</feature>
<evidence type="ECO:0000256" key="5">
    <source>
        <dbReference type="ARBA" id="ARBA00011738"/>
    </source>
</evidence>
<dbReference type="PANTHER" id="PTHR42979">
    <property type="entry name" value="3-ISOPROPYLMALATE DEHYDROGENASE"/>
    <property type="match status" value="1"/>
</dbReference>
<comment type="subcellular location">
    <subcellularLocation>
        <location evidence="13">Cytoplasm</location>
    </subcellularLocation>
</comment>
<evidence type="ECO:0000256" key="4">
    <source>
        <dbReference type="ARBA" id="ARBA00008319"/>
    </source>
</evidence>
<dbReference type="PROSITE" id="PS00470">
    <property type="entry name" value="IDH_IMDH"/>
    <property type="match status" value="1"/>
</dbReference>
<dbReference type="Proteomes" id="UP001197974">
    <property type="component" value="Chromosome"/>
</dbReference>
<dbReference type="Gene3D" id="3.40.718.10">
    <property type="entry name" value="Isopropylmalate Dehydrogenase"/>
    <property type="match status" value="1"/>
</dbReference>
<feature type="binding site" evidence="13">
    <location>
        <begin position="281"/>
        <end position="293"/>
    </location>
    <ligand>
        <name>NAD(+)</name>
        <dbReference type="ChEBI" id="CHEBI:57540"/>
    </ligand>
</feature>
<dbReference type="PANTHER" id="PTHR42979:SF1">
    <property type="entry name" value="3-ISOPROPYLMALATE DEHYDROGENASE"/>
    <property type="match status" value="1"/>
</dbReference>
<keyword evidence="8 13" id="KW-0479">Metal-binding</keyword>
<keyword evidence="17" id="KW-1185">Reference proteome</keyword>
<dbReference type="EMBL" id="CP129013">
    <property type="protein sequence ID" value="WLR44293.1"/>
    <property type="molecule type" value="Genomic_DNA"/>
</dbReference>
<dbReference type="Pfam" id="PF00180">
    <property type="entry name" value="Iso_dh"/>
    <property type="match status" value="1"/>
</dbReference>
<comment type="cofactor">
    <cofactor evidence="13 14">
        <name>Mg(2+)</name>
        <dbReference type="ChEBI" id="CHEBI:18420"/>
    </cofactor>
    <cofactor evidence="13 14">
        <name>Mn(2+)</name>
        <dbReference type="ChEBI" id="CHEBI:29035"/>
    </cofactor>
    <text evidence="13 14">Binds 1 Mg(2+) or Mn(2+) ion per subunit.</text>
</comment>
<comment type="catalytic activity">
    <reaction evidence="1 13 14">
        <text>(2R,3S)-3-isopropylmalate + NAD(+) = 4-methyl-2-oxopentanoate + CO2 + NADH</text>
        <dbReference type="Rhea" id="RHEA:32271"/>
        <dbReference type="ChEBI" id="CHEBI:16526"/>
        <dbReference type="ChEBI" id="CHEBI:17865"/>
        <dbReference type="ChEBI" id="CHEBI:35121"/>
        <dbReference type="ChEBI" id="CHEBI:57540"/>
        <dbReference type="ChEBI" id="CHEBI:57945"/>
        <dbReference type="EC" id="1.1.1.85"/>
    </reaction>
</comment>
<accession>A0ABY9K0Q0</accession>
<comment type="function">
    <text evidence="13 14">Catalyzes the oxidation of 3-carboxy-2-hydroxy-4-methylpentanoate (3-isopropylmalate) to 3-carboxy-4-methyl-2-oxopentanoate. The product decarboxylates to 4-methyl-2 oxopentanoate.</text>
</comment>
<keyword evidence="13" id="KW-0464">Manganese</keyword>
<evidence type="ECO:0000313" key="17">
    <source>
        <dbReference type="Proteomes" id="UP001197974"/>
    </source>
</evidence>
<evidence type="ECO:0000256" key="3">
    <source>
        <dbReference type="ARBA" id="ARBA00004762"/>
    </source>
</evidence>
<evidence type="ECO:0000256" key="13">
    <source>
        <dbReference type="HAMAP-Rule" id="MF_01033"/>
    </source>
</evidence>
<comment type="pathway">
    <text evidence="3 13 14">Amino-acid biosynthesis; L-leucine biosynthesis; L-leucine from 3-methyl-2-oxobutanoate: step 3/4.</text>
</comment>
<evidence type="ECO:0000256" key="11">
    <source>
        <dbReference type="ARBA" id="ARBA00023027"/>
    </source>
</evidence>
<feature type="site" description="Important for catalysis" evidence="13">
    <location>
        <position position="141"/>
    </location>
</feature>
<sequence length="370" mass="40690">MKKQIAVLPGDGIGKEVTNAALEVLLTIGAQYNHEFEFHFAAVGGGAIDQYNTPLPEESLNTCMQADAVLFGAVGGPKWDSNPSHLRPETGLLQLRKKLQLYANIRPVHVFPALVNSTPLKEQIIKGVDLVIVRELLGGLYYGKPSGRSFENEQEQVVDTLFYKRTEIERIVEAAFQLAQKRRKKLTSIDKANVLSSSQLWREVAESVSGKYPEVELNHMLVDNAAMQLIINPSQFDVIVTENMFGDILSDESSILGGSLGMLPSASLSKSGVHLYEPAHGSAPDIMGKNIANPVAAILSVAMMLRTSFQLNKEAETIDKAVHEVFEAGYVTRDLAKGNQPVLSTNKFVSEIKERLIRNQAINNIMNAYE</sequence>
<dbReference type="InterPro" id="IPR024084">
    <property type="entry name" value="IsoPropMal-DH-like_dom"/>
</dbReference>
<keyword evidence="11 13" id="KW-0520">NAD</keyword>
<evidence type="ECO:0000313" key="16">
    <source>
        <dbReference type="EMBL" id="WLR44293.1"/>
    </source>
</evidence>
<feature type="binding site" evidence="13">
    <location>
        <position position="223"/>
    </location>
    <ligand>
        <name>substrate</name>
    </ligand>
</feature>
<keyword evidence="13" id="KW-0963">Cytoplasm</keyword>
<feature type="binding site" evidence="13">
    <location>
        <position position="223"/>
    </location>
    <ligand>
        <name>Mg(2+)</name>
        <dbReference type="ChEBI" id="CHEBI:18420"/>
    </ligand>
</feature>
<feature type="binding site" evidence="13">
    <location>
        <position position="106"/>
    </location>
    <ligand>
        <name>substrate</name>
    </ligand>
</feature>
<feature type="binding site" evidence="13">
    <location>
        <begin position="76"/>
        <end position="89"/>
    </location>
    <ligand>
        <name>NAD(+)</name>
        <dbReference type="ChEBI" id="CHEBI:57540"/>
    </ligand>
</feature>
<comment type="similarity">
    <text evidence="4 13">Belongs to the isocitrate and isopropylmalate dehydrogenases family. LeuB type 1 subfamily.</text>
</comment>
<organism evidence="16 17">
    <name type="scientific">Bacillus carboniphilus</name>
    <dbReference type="NCBI Taxonomy" id="86663"/>
    <lineage>
        <taxon>Bacteria</taxon>
        <taxon>Bacillati</taxon>
        <taxon>Bacillota</taxon>
        <taxon>Bacilli</taxon>
        <taxon>Bacillales</taxon>
        <taxon>Bacillaceae</taxon>
        <taxon>Bacillus</taxon>
    </lineage>
</organism>
<feature type="binding site" evidence="13">
    <location>
        <position position="247"/>
    </location>
    <ligand>
        <name>Mg(2+)</name>
        <dbReference type="ChEBI" id="CHEBI:18420"/>
    </ligand>
</feature>
<dbReference type="EC" id="1.1.1.85" evidence="13"/>
<evidence type="ECO:0000256" key="9">
    <source>
        <dbReference type="ARBA" id="ARBA00022842"/>
    </source>
</evidence>
<evidence type="ECO:0000256" key="14">
    <source>
        <dbReference type="RuleBase" id="RU004445"/>
    </source>
</evidence>
<keyword evidence="9 13" id="KW-0460">Magnesium</keyword>
<evidence type="ECO:0000256" key="2">
    <source>
        <dbReference type="ARBA" id="ARBA00001936"/>
    </source>
</evidence>
<evidence type="ECO:0000256" key="7">
    <source>
        <dbReference type="ARBA" id="ARBA00022605"/>
    </source>
</evidence>
<evidence type="ECO:0000259" key="15">
    <source>
        <dbReference type="SMART" id="SM01329"/>
    </source>
</evidence>
<name>A0ABY9K0Q0_9BACI</name>
<feature type="site" description="Important for catalysis" evidence="13">
    <location>
        <position position="191"/>
    </location>
</feature>
<evidence type="ECO:0000256" key="10">
    <source>
        <dbReference type="ARBA" id="ARBA00023002"/>
    </source>
</evidence>
<dbReference type="GO" id="GO:0003862">
    <property type="term" value="F:3-isopropylmalate dehydrogenase activity"/>
    <property type="evidence" value="ECO:0007669"/>
    <property type="project" value="UniProtKB-EC"/>
</dbReference>
<evidence type="ECO:0000256" key="8">
    <source>
        <dbReference type="ARBA" id="ARBA00022723"/>
    </source>
</evidence>
<dbReference type="SMART" id="SM01329">
    <property type="entry name" value="Iso_dh"/>
    <property type="match status" value="1"/>
</dbReference>